<evidence type="ECO:0000256" key="1">
    <source>
        <dbReference type="SAM" id="MobiDB-lite"/>
    </source>
</evidence>
<sequence length="128" mass="13235">MKLVLFSLFSLVVAGAHLEARQQGGPPNRGGGQGGGRGGPGQGGGGQGGGNRNPPTTVRTTVRTTARASPTPAPVCEWTGHCIGDSCAVDEDCDLDYPCVNKNSDFINGTHYGSHHGSHLIDGTRRRL</sequence>
<evidence type="ECO:0000256" key="2">
    <source>
        <dbReference type="SAM" id="SignalP"/>
    </source>
</evidence>
<keyword evidence="4" id="KW-1185">Reference proteome</keyword>
<name>A0AAJ0BGZ9_9PEZI</name>
<organism evidence="3 4">
    <name type="scientific">Echria macrotheca</name>
    <dbReference type="NCBI Taxonomy" id="438768"/>
    <lineage>
        <taxon>Eukaryota</taxon>
        <taxon>Fungi</taxon>
        <taxon>Dikarya</taxon>
        <taxon>Ascomycota</taxon>
        <taxon>Pezizomycotina</taxon>
        <taxon>Sordariomycetes</taxon>
        <taxon>Sordariomycetidae</taxon>
        <taxon>Sordariales</taxon>
        <taxon>Schizotheciaceae</taxon>
        <taxon>Echria</taxon>
    </lineage>
</organism>
<feature type="chain" id="PRO_5042609933" evidence="2">
    <location>
        <begin position="16"/>
        <end position="128"/>
    </location>
</feature>
<evidence type="ECO:0000313" key="3">
    <source>
        <dbReference type="EMBL" id="KAK1758056.1"/>
    </source>
</evidence>
<keyword evidence="2" id="KW-0732">Signal</keyword>
<dbReference type="AlphaFoldDB" id="A0AAJ0BGZ9"/>
<proteinExistence type="predicted"/>
<evidence type="ECO:0000313" key="4">
    <source>
        <dbReference type="Proteomes" id="UP001239445"/>
    </source>
</evidence>
<gene>
    <name evidence="3" type="ORF">QBC47DRAFT_398961</name>
</gene>
<accession>A0AAJ0BGZ9</accession>
<comment type="caution">
    <text evidence="3">The sequence shown here is derived from an EMBL/GenBank/DDBJ whole genome shotgun (WGS) entry which is preliminary data.</text>
</comment>
<feature type="region of interest" description="Disordered" evidence="1">
    <location>
        <begin position="20"/>
        <end position="72"/>
    </location>
</feature>
<dbReference type="Proteomes" id="UP001239445">
    <property type="component" value="Unassembled WGS sequence"/>
</dbReference>
<feature type="signal peptide" evidence="2">
    <location>
        <begin position="1"/>
        <end position="15"/>
    </location>
</feature>
<reference evidence="3" key="1">
    <citation type="submission" date="2023-06" db="EMBL/GenBank/DDBJ databases">
        <title>Genome-scale phylogeny and comparative genomics of the fungal order Sordariales.</title>
        <authorList>
            <consortium name="Lawrence Berkeley National Laboratory"/>
            <person name="Hensen N."/>
            <person name="Bonometti L."/>
            <person name="Westerberg I."/>
            <person name="Brannstrom I.O."/>
            <person name="Guillou S."/>
            <person name="Cros-Aarteil S."/>
            <person name="Calhoun S."/>
            <person name="Haridas S."/>
            <person name="Kuo A."/>
            <person name="Mondo S."/>
            <person name="Pangilinan J."/>
            <person name="Riley R."/>
            <person name="Labutti K."/>
            <person name="Andreopoulos B."/>
            <person name="Lipzen A."/>
            <person name="Chen C."/>
            <person name="Yanf M."/>
            <person name="Daum C."/>
            <person name="Ng V."/>
            <person name="Clum A."/>
            <person name="Steindorff A."/>
            <person name="Ohm R."/>
            <person name="Martin F."/>
            <person name="Silar P."/>
            <person name="Natvig D."/>
            <person name="Lalanne C."/>
            <person name="Gautier V."/>
            <person name="Ament-Velasquez S.L."/>
            <person name="Kruys A."/>
            <person name="Hutchinson M.I."/>
            <person name="Powell A.J."/>
            <person name="Barry K."/>
            <person name="Miller A.N."/>
            <person name="Grigoriev I.V."/>
            <person name="Debuchy R."/>
            <person name="Gladieux P."/>
            <person name="Thoren M.H."/>
            <person name="Johannesson H."/>
        </authorList>
    </citation>
    <scope>NUCLEOTIDE SEQUENCE</scope>
    <source>
        <strain evidence="3">PSN4</strain>
    </source>
</reference>
<protein>
    <submittedName>
        <fullName evidence="3">Uncharacterized protein</fullName>
    </submittedName>
</protein>
<feature type="compositionally biased region" description="Low complexity" evidence="1">
    <location>
        <begin position="52"/>
        <end position="70"/>
    </location>
</feature>
<feature type="compositionally biased region" description="Gly residues" evidence="1">
    <location>
        <begin position="27"/>
        <end position="51"/>
    </location>
</feature>
<dbReference type="EMBL" id="MU839829">
    <property type="protein sequence ID" value="KAK1758056.1"/>
    <property type="molecule type" value="Genomic_DNA"/>
</dbReference>